<dbReference type="SMART" id="SM00382">
    <property type="entry name" value="AAA"/>
    <property type="match status" value="2"/>
</dbReference>
<evidence type="ECO:0000259" key="4">
    <source>
        <dbReference type="SMART" id="SM00382"/>
    </source>
</evidence>
<dbReference type="Gene3D" id="3.40.50.300">
    <property type="entry name" value="P-loop containing nucleotide triphosphate hydrolases"/>
    <property type="match status" value="2"/>
</dbReference>
<protein>
    <submittedName>
        <fullName evidence="5">CbxX cfqX family protein</fullName>
    </submittedName>
</protein>
<comment type="caution">
    <text evidence="5">The sequence shown here is derived from an EMBL/GenBank/DDBJ whole genome shotgun (WGS) entry which is preliminary data.</text>
</comment>
<dbReference type="InterPro" id="IPR011050">
    <property type="entry name" value="Pectin_lyase_fold/virulence"/>
</dbReference>
<proteinExistence type="inferred from homology"/>
<dbReference type="EMBL" id="JQCL01000057">
    <property type="protein sequence ID" value="KRO10756.1"/>
    <property type="molecule type" value="Genomic_DNA"/>
</dbReference>
<dbReference type="SUPFAM" id="SSF52540">
    <property type="entry name" value="P-loop containing nucleoside triphosphate hydrolases"/>
    <property type="match status" value="2"/>
</dbReference>
<keyword evidence="3" id="KW-0067">ATP-binding</keyword>
<dbReference type="PANTHER" id="PTHR43392:SF2">
    <property type="entry name" value="AAA-TYPE ATPASE FAMILY PROTEIN _ ANKYRIN REPEAT FAMILY PROTEIN"/>
    <property type="match status" value="1"/>
</dbReference>
<feature type="domain" description="AAA+ ATPase" evidence="4">
    <location>
        <begin position="337"/>
        <end position="476"/>
    </location>
</feature>
<dbReference type="Gene3D" id="1.10.8.60">
    <property type="match status" value="1"/>
</dbReference>
<dbReference type="GO" id="GO:0005524">
    <property type="term" value="F:ATP binding"/>
    <property type="evidence" value="ECO:0007669"/>
    <property type="project" value="UniProtKB-KW"/>
</dbReference>
<evidence type="ECO:0000313" key="5">
    <source>
        <dbReference type="EMBL" id="KRO10756.1"/>
    </source>
</evidence>
<evidence type="ECO:0000256" key="1">
    <source>
        <dbReference type="ARBA" id="ARBA00010378"/>
    </source>
</evidence>
<dbReference type="RefSeq" id="WP_057706157.1">
    <property type="nucleotide sequence ID" value="NZ_JQCL01000057.1"/>
</dbReference>
<dbReference type="CDD" id="cd00009">
    <property type="entry name" value="AAA"/>
    <property type="match status" value="2"/>
</dbReference>
<dbReference type="GO" id="GO:0016887">
    <property type="term" value="F:ATP hydrolysis activity"/>
    <property type="evidence" value="ECO:0007669"/>
    <property type="project" value="InterPro"/>
</dbReference>
<accession>A0A0R2MAC6</accession>
<keyword evidence="2" id="KW-0547">Nucleotide-binding</keyword>
<dbReference type="PATRIC" id="fig|942150.3.peg.2548"/>
<dbReference type="PRINTS" id="PR00819">
    <property type="entry name" value="CBXCFQXSUPER"/>
</dbReference>
<dbReference type="InterPro" id="IPR027417">
    <property type="entry name" value="P-loop_NTPase"/>
</dbReference>
<evidence type="ECO:0000313" key="6">
    <source>
        <dbReference type="Proteomes" id="UP000051783"/>
    </source>
</evidence>
<dbReference type="FunFam" id="3.40.50.300:FF:000216">
    <property type="entry name" value="Type VII secretion ATPase EccA"/>
    <property type="match status" value="2"/>
</dbReference>
<keyword evidence="6" id="KW-1185">Reference proteome</keyword>
<dbReference type="InterPro" id="IPR000641">
    <property type="entry name" value="CbxX/CfxQ"/>
</dbReference>
<gene>
    <name evidence="5" type="ORF">IV64_GL002440</name>
</gene>
<dbReference type="Proteomes" id="UP000051783">
    <property type="component" value="Unassembled WGS sequence"/>
</dbReference>
<dbReference type="SUPFAM" id="SSF51126">
    <property type="entry name" value="Pectin lyase-like"/>
    <property type="match status" value="1"/>
</dbReference>
<sequence length="833" mass="92088">MQPFITVGPEAGSLEQALRESKSGTMLILNPGKYRVSNRIISKQLLLRGTGQNATDVVIEGTFQAKGKLQLENLMIQQITTHNNLVSLSEGAKLTAKGVVFHNLGGPAASIYLNHASLTLIACTVRQTDGERRGIVADKHSEILLDRSEVQFVQVSETTITAKSSLLRLALLIRDNSVLNADTLYLADYNSKYYAMNGENHAEIKIADLELPAGETRTVFGESTVQIDKTNIDPTHRLIAHTDEGATVGIPGAQIRPINGSVNETPTTKPATVVSATVNVEPQRKSAELQADAPKRAIDQLNEMIGLASVKQQVNQFIELAKFNKRREALGISQVSQSLHATFCGNPGTGKTTVARLVAKAMYEEGVMPNDTYVEVTRQDLVSQYVGGTAVKTQKVLEKALGGVLFVDEAYSLYQADGSSNWGQEAVDTILKFMEDHRNDLMIIFAGYPKEMADFISMNPGLESRIANHFEFADYTPEEVAEIGVRALTQQEFKFDEANYRQAVIKAYQADISHSNGRWIRNFNDKLIRIMAEHAMNTSNRDTVTILNSDIAELVDGGQTDKAQAVKMLLAQLDDMVGLESVKKFVHDLVSQVVVSQRFGDQLGEVEPTYHMTFTGDPGTGKTTVARLIAQLFFNLDILPKNTVSEVSRMDLVGAYVGQTEEKTSKVIRNALGGVLFIDEAYQLTSGQESNDFGQQAVETMITALENQRNEFVAIFAGYTKEMQQFLSANPGLRSRIPLNIEFEPYSATEVGQIVDQIVSKNFQVNHDLLIQVVTQHYQSLPSDERSNGRWARNFADQLIAHHKLWLSDRLDQVKNVKQIDDDVVSASLDWKI</sequence>
<reference evidence="5 6" key="1">
    <citation type="journal article" date="2015" name="Genome Announc.">
        <title>Expanding the biotechnology potential of lactobacilli through comparative genomics of 213 strains and associated genera.</title>
        <authorList>
            <person name="Sun Z."/>
            <person name="Harris H.M."/>
            <person name="McCann A."/>
            <person name="Guo C."/>
            <person name="Argimon S."/>
            <person name="Zhang W."/>
            <person name="Yang X."/>
            <person name="Jeffery I.B."/>
            <person name="Cooney J.C."/>
            <person name="Kagawa T.F."/>
            <person name="Liu W."/>
            <person name="Song Y."/>
            <person name="Salvetti E."/>
            <person name="Wrobel A."/>
            <person name="Rasinkangas P."/>
            <person name="Parkhill J."/>
            <person name="Rea M.C."/>
            <person name="O'Sullivan O."/>
            <person name="Ritari J."/>
            <person name="Douillard F.P."/>
            <person name="Paul Ross R."/>
            <person name="Yang R."/>
            <person name="Briner A.E."/>
            <person name="Felis G.E."/>
            <person name="de Vos W.M."/>
            <person name="Barrangou R."/>
            <person name="Klaenhammer T.R."/>
            <person name="Caufield P.W."/>
            <person name="Cui Y."/>
            <person name="Zhang H."/>
            <person name="O'Toole P.W."/>
        </authorList>
    </citation>
    <scope>NUCLEOTIDE SEQUENCE [LARGE SCALE GENOMIC DNA]</scope>
    <source>
        <strain evidence="5 6">LMG 26013</strain>
    </source>
</reference>
<dbReference type="AlphaFoldDB" id="A0A0R2MAC6"/>
<feature type="domain" description="AAA+ ATPase" evidence="4">
    <location>
        <begin position="608"/>
        <end position="745"/>
    </location>
</feature>
<dbReference type="OrthoDB" id="9806903at2"/>
<dbReference type="InterPro" id="IPR050773">
    <property type="entry name" value="CbxX/CfxQ_RuBisCO_ESX"/>
</dbReference>
<dbReference type="InterPro" id="IPR003593">
    <property type="entry name" value="AAA+_ATPase"/>
</dbReference>
<evidence type="ECO:0000256" key="2">
    <source>
        <dbReference type="ARBA" id="ARBA00022741"/>
    </source>
</evidence>
<dbReference type="PANTHER" id="PTHR43392">
    <property type="entry name" value="AAA-TYPE ATPASE FAMILY PROTEIN / ANKYRIN REPEAT FAMILY PROTEIN"/>
    <property type="match status" value="1"/>
</dbReference>
<comment type="similarity">
    <text evidence="1">Belongs to the CbxX/CfxQ family.</text>
</comment>
<dbReference type="InterPro" id="IPR003959">
    <property type="entry name" value="ATPase_AAA_core"/>
</dbReference>
<dbReference type="STRING" id="942150.IV64_GL002440"/>
<name>A0A0R2MAC6_9LACO</name>
<organism evidence="5 6">
    <name type="scientific">Lactiplantibacillus xiangfangensis</name>
    <dbReference type="NCBI Taxonomy" id="942150"/>
    <lineage>
        <taxon>Bacteria</taxon>
        <taxon>Bacillati</taxon>
        <taxon>Bacillota</taxon>
        <taxon>Bacilli</taxon>
        <taxon>Lactobacillales</taxon>
        <taxon>Lactobacillaceae</taxon>
        <taxon>Lactiplantibacillus</taxon>
    </lineage>
</organism>
<dbReference type="Pfam" id="PF00004">
    <property type="entry name" value="AAA"/>
    <property type="match status" value="2"/>
</dbReference>
<evidence type="ECO:0000256" key="3">
    <source>
        <dbReference type="ARBA" id="ARBA00022840"/>
    </source>
</evidence>